<dbReference type="InterPro" id="IPR044066">
    <property type="entry name" value="TRIAD_supradom"/>
</dbReference>
<evidence type="ECO:0000256" key="2">
    <source>
        <dbReference type="ARBA" id="ARBA00012251"/>
    </source>
</evidence>
<dbReference type="EMBL" id="JAKMXF010000277">
    <property type="protein sequence ID" value="KAI6653411.1"/>
    <property type="molecule type" value="Genomic_DNA"/>
</dbReference>
<keyword evidence="4" id="KW-0479">Metal-binding</keyword>
<dbReference type="InterPro" id="IPR031127">
    <property type="entry name" value="E3_UB_ligase_RBR"/>
</dbReference>
<organism evidence="10 11">
    <name type="scientific">Oopsacas minuta</name>
    <dbReference type="NCBI Taxonomy" id="111878"/>
    <lineage>
        <taxon>Eukaryota</taxon>
        <taxon>Metazoa</taxon>
        <taxon>Porifera</taxon>
        <taxon>Hexactinellida</taxon>
        <taxon>Hexasterophora</taxon>
        <taxon>Lyssacinosida</taxon>
        <taxon>Leucopsacidae</taxon>
        <taxon>Oopsacas</taxon>
    </lineage>
</organism>
<evidence type="ECO:0000256" key="5">
    <source>
        <dbReference type="ARBA" id="ARBA00022737"/>
    </source>
</evidence>
<dbReference type="SUPFAM" id="SSF57850">
    <property type="entry name" value="RING/U-box"/>
    <property type="match status" value="2"/>
</dbReference>
<evidence type="ECO:0000313" key="11">
    <source>
        <dbReference type="Proteomes" id="UP001165289"/>
    </source>
</evidence>
<dbReference type="EC" id="2.3.2.31" evidence="2"/>
<feature type="domain" description="RING-type" evidence="9">
    <location>
        <begin position="40"/>
        <end position="264"/>
    </location>
</feature>
<name>A0AAV7JZG0_9METZ</name>
<dbReference type="GO" id="GO:0016567">
    <property type="term" value="P:protein ubiquitination"/>
    <property type="evidence" value="ECO:0007669"/>
    <property type="project" value="InterPro"/>
</dbReference>
<gene>
    <name evidence="10" type="ORF">LOD99_3630</name>
</gene>
<evidence type="ECO:0000313" key="10">
    <source>
        <dbReference type="EMBL" id="KAI6653411.1"/>
    </source>
</evidence>
<evidence type="ECO:0000256" key="3">
    <source>
        <dbReference type="ARBA" id="ARBA00022679"/>
    </source>
</evidence>
<keyword evidence="7" id="KW-0833">Ubl conjugation pathway</keyword>
<evidence type="ECO:0000256" key="8">
    <source>
        <dbReference type="ARBA" id="ARBA00022833"/>
    </source>
</evidence>
<dbReference type="AlphaFoldDB" id="A0AAV7JZG0"/>
<dbReference type="Gene3D" id="1.20.120.1750">
    <property type="match status" value="1"/>
</dbReference>
<dbReference type="InterPro" id="IPR017907">
    <property type="entry name" value="Znf_RING_CS"/>
</dbReference>
<evidence type="ECO:0000256" key="6">
    <source>
        <dbReference type="ARBA" id="ARBA00022771"/>
    </source>
</evidence>
<keyword evidence="6" id="KW-0863">Zinc-finger</keyword>
<protein>
    <recommendedName>
        <fullName evidence="2">RBR-type E3 ubiquitin transferase</fullName>
        <ecNumber evidence="2">2.3.2.31</ecNumber>
    </recommendedName>
</protein>
<evidence type="ECO:0000256" key="1">
    <source>
        <dbReference type="ARBA" id="ARBA00001798"/>
    </source>
</evidence>
<dbReference type="GO" id="GO:0008270">
    <property type="term" value="F:zinc ion binding"/>
    <property type="evidence" value="ECO:0007669"/>
    <property type="project" value="UniProtKB-KW"/>
</dbReference>
<sequence length="274" mass="31459">MCAAKNNALETRSVEIWNVRKGGEMCFWRDETRTVSFKHPTSECCTCFDDDSGLEMSCEHYICPDCILRQTWVQIQHLKFEISCTKCPAIISIEDIMKFGLADCEEKQFIETAISVNFCESQDIQQCPNCQSYCQRKRSDTAQVQCTICAKKLNKSFEFCWFCLREWNNPVNYQICGNLNCKREEIQKLRNSPKKVFGDKKGKALSIPILRACPKCFTIIEHTEGCNEITCKVCKTAFCFICLARTREGSLVCRGRTYTNITCVPAPIQTKLRS</sequence>
<dbReference type="PROSITE" id="PS00518">
    <property type="entry name" value="ZF_RING_1"/>
    <property type="match status" value="1"/>
</dbReference>
<dbReference type="GO" id="GO:0061630">
    <property type="term" value="F:ubiquitin protein ligase activity"/>
    <property type="evidence" value="ECO:0007669"/>
    <property type="project" value="UniProtKB-EC"/>
</dbReference>
<keyword evidence="5" id="KW-0677">Repeat</keyword>
<reference evidence="10 11" key="1">
    <citation type="journal article" date="2023" name="BMC Biol.">
        <title>The compact genome of the sponge Oopsacas minuta (Hexactinellida) is lacking key metazoan core genes.</title>
        <authorList>
            <person name="Santini S."/>
            <person name="Schenkelaars Q."/>
            <person name="Jourda C."/>
            <person name="Duchesne M."/>
            <person name="Belahbib H."/>
            <person name="Rocher C."/>
            <person name="Selva M."/>
            <person name="Riesgo A."/>
            <person name="Vervoort M."/>
            <person name="Leys S.P."/>
            <person name="Kodjabachian L."/>
            <person name="Le Bivic A."/>
            <person name="Borchiellini C."/>
            <person name="Claverie J.M."/>
            <person name="Renard E."/>
        </authorList>
    </citation>
    <scope>NUCLEOTIDE SEQUENCE [LARGE SCALE GENOMIC DNA]</scope>
    <source>
        <strain evidence="10">SPO-2</strain>
    </source>
</reference>
<keyword evidence="8" id="KW-0862">Zinc</keyword>
<dbReference type="InterPro" id="IPR002867">
    <property type="entry name" value="IBR_dom"/>
</dbReference>
<evidence type="ECO:0000259" key="9">
    <source>
        <dbReference type="PROSITE" id="PS51873"/>
    </source>
</evidence>
<dbReference type="Proteomes" id="UP001165289">
    <property type="component" value="Unassembled WGS sequence"/>
</dbReference>
<evidence type="ECO:0000256" key="4">
    <source>
        <dbReference type="ARBA" id="ARBA00022723"/>
    </source>
</evidence>
<keyword evidence="11" id="KW-1185">Reference proteome</keyword>
<dbReference type="PANTHER" id="PTHR11685">
    <property type="entry name" value="RBR FAMILY RING FINGER AND IBR DOMAIN-CONTAINING"/>
    <property type="match status" value="1"/>
</dbReference>
<dbReference type="CDD" id="cd20336">
    <property type="entry name" value="Rcat_RBR"/>
    <property type="match status" value="1"/>
</dbReference>
<comment type="catalytic activity">
    <reaction evidence="1">
        <text>[E2 ubiquitin-conjugating enzyme]-S-ubiquitinyl-L-cysteine + [acceptor protein]-L-lysine = [E2 ubiquitin-conjugating enzyme]-L-cysteine + [acceptor protein]-N(6)-ubiquitinyl-L-lysine.</text>
        <dbReference type="EC" id="2.3.2.31"/>
    </reaction>
</comment>
<dbReference type="PROSITE" id="PS51873">
    <property type="entry name" value="TRIAD"/>
    <property type="match status" value="1"/>
</dbReference>
<proteinExistence type="predicted"/>
<comment type="caution">
    <text evidence="10">The sequence shown here is derived from an EMBL/GenBank/DDBJ whole genome shotgun (WGS) entry which is preliminary data.</text>
</comment>
<keyword evidence="3" id="KW-0808">Transferase</keyword>
<accession>A0AAV7JZG0</accession>
<dbReference type="Pfam" id="PF01485">
    <property type="entry name" value="IBR"/>
    <property type="match status" value="1"/>
</dbReference>
<evidence type="ECO:0000256" key="7">
    <source>
        <dbReference type="ARBA" id="ARBA00022786"/>
    </source>
</evidence>